<gene>
    <name evidence="1" type="ORF">FNH06_31400</name>
</gene>
<dbReference type="PANTHER" id="PTHR48228">
    <property type="entry name" value="SUCCINYL-COA--D-CITRAMALATE COA-TRANSFERASE"/>
    <property type="match status" value="1"/>
</dbReference>
<dbReference type="Gene3D" id="3.40.50.10540">
    <property type="entry name" value="Crotonobetainyl-coa:carnitine coa-transferase, domain 1"/>
    <property type="match status" value="1"/>
</dbReference>
<dbReference type="EMBL" id="VJZA01000079">
    <property type="protein sequence ID" value="TVT17442.1"/>
    <property type="molecule type" value="Genomic_DNA"/>
</dbReference>
<dbReference type="GO" id="GO:0003824">
    <property type="term" value="F:catalytic activity"/>
    <property type="evidence" value="ECO:0007669"/>
    <property type="project" value="InterPro"/>
</dbReference>
<name>A0A557ZZK8_9PSEU</name>
<organism evidence="1 2">
    <name type="scientific">Amycolatopsis acidiphila</name>
    <dbReference type="NCBI Taxonomy" id="715473"/>
    <lineage>
        <taxon>Bacteria</taxon>
        <taxon>Bacillati</taxon>
        <taxon>Actinomycetota</taxon>
        <taxon>Actinomycetes</taxon>
        <taxon>Pseudonocardiales</taxon>
        <taxon>Pseudonocardiaceae</taxon>
        <taxon>Amycolatopsis</taxon>
    </lineage>
</organism>
<protein>
    <recommendedName>
        <fullName evidence="3">CoA transferase</fullName>
    </recommendedName>
</protein>
<accession>A0A557ZZK8</accession>
<reference evidence="1 2" key="1">
    <citation type="submission" date="2019-07" db="EMBL/GenBank/DDBJ databases">
        <title>New species of Amycolatopsis and Streptomyces.</title>
        <authorList>
            <person name="Duangmal K."/>
            <person name="Teo W.F.A."/>
            <person name="Lipun K."/>
        </authorList>
    </citation>
    <scope>NUCLEOTIDE SEQUENCE [LARGE SCALE GENOMIC DNA]</scope>
    <source>
        <strain evidence="1 2">JCM 30562</strain>
    </source>
</reference>
<dbReference type="InterPro" id="IPR050509">
    <property type="entry name" value="CoA-transferase_III"/>
</dbReference>
<dbReference type="SUPFAM" id="SSF89796">
    <property type="entry name" value="CoA-transferase family III (CaiB/BaiF)"/>
    <property type="match status" value="2"/>
</dbReference>
<dbReference type="Pfam" id="PF02515">
    <property type="entry name" value="CoA_transf_3"/>
    <property type="match status" value="1"/>
</dbReference>
<evidence type="ECO:0000313" key="1">
    <source>
        <dbReference type="EMBL" id="TVT17442.1"/>
    </source>
</evidence>
<dbReference type="AlphaFoldDB" id="A0A557ZZK8"/>
<evidence type="ECO:0000313" key="2">
    <source>
        <dbReference type="Proteomes" id="UP000318578"/>
    </source>
</evidence>
<dbReference type="InterPro" id="IPR023606">
    <property type="entry name" value="CoA-Trfase_III_dom_1_sf"/>
</dbReference>
<proteinExistence type="predicted"/>
<keyword evidence="2" id="KW-1185">Reference proteome</keyword>
<dbReference type="OrthoDB" id="4909260at2"/>
<comment type="caution">
    <text evidence="1">The sequence shown here is derived from an EMBL/GenBank/DDBJ whole genome shotgun (WGS) entry which is preliminary data.</text>
</comment>
<evidence type="ECO:0008006" key="3">
    <source>
        <dbReference type="Google" id="ProtNLM"/>
    </source>
</evidence>
<sequence>MLRWLGADVESVASNVESEADWAASGAMALTGRRDGPPLLPPGQAASAVRGALLAIGLLAGRAVRLPGAGVLSERAAVAGLRRNAPFSAGCAFQVLPAADGWFGVNLARESDTELLPAWLEESDPVLERAVAGRTVAELAQRARLLGLPAAGLSKGDDEQLAARGQAGEVRPFVLTGRGRPGTRPVPRPLVVDLSSLWAGPLCGHLLTLSGARVVKVESVRRPDGARRGPRAFYDLLHAGQEAVALDFTTPHGRAVLAGLIEAADVVIEGSRPRALRQLGIDAEEVLARARDKVWVSITAYGRTGPWSNAVGFGDDTALAAGLLTFDPATGTPAPCADAIADPVTGVNAALVALACVRAGGTWLADLALREQVAATLVGPDEAGELPAPAAPAARRPAGVAPELGADTVRVLDELGLS</sequence>
<dbReference type="Proteomes" id="UP000318578">
    <property type="component" value="Unassembled WGS sequence"/>
</dbReference>
<dbReference type="InterPro" id="IPR003673">
    <property type="entry name" value="CoA-Trfase_fam_III"/>
</dbReference>
<dbReference type="PANTHER" id="PTHR48228:SF5">
    <property type="entry name" value="ALPHA-METHYLACYL-COA RACEMASE"/>
    <property type="match status" value="1"/>
</dbReference>